<name>A0ABR2IC12_9EUKA</name>
<reference evidence="4 5" key="1">
    <citation type="submission" date="2024-04" db="EMBL/GenBank/DDBJ databases">
        <title>Tritrichomonas musculus Genome.</title>
        <authorList>
            <person name="Alves-Ferreira E."/>
            <person name="Grigg M."/>
            <person name="Lorenzi H."/>
            <person name="Galac M."/>
        </authorList>
    </citation>
    <scope>NUCLEOTIDE SEQUENCE [LARGE SCALE GENOMIC DNA]</scope>
    <source>
        <strain evidence="4 5">EAF2021</strain>
    </source>
</reference>
<proteinExistence type="predicted"/>
<keyword evidence="1" id="KW-0863">Zinc-finger</keyword>
<feature type="compositionally biased region" description="Low complexity" evidence="2">
    <location>
        <begin position="205"/>
        <end position="220"/>
    </location>
</feature>
<feature type="domain" description="RING-type" evidence="3">
    <location>
        <begin position="752"/>
        <end position="790"/>
    </location>
</feature>
<dbReference type="InterPro" id="IPR015943">
    <property type="entry name" value="WD40/YVTN_repeat-like_dom_sf"/>
</dbReference>
<keyword evidence="1" id="KW-0862">Zinc</keyword>
<organism evidence="4 5">
    <name type="scientific">Tritrichomonas musculus</name>
    <dbReference type="NCBI Taxonomy" id="1915356"/>
    <lineage>
        <taxon>Eukaryota</taxon>
        <taxon>Metamonada</taxon>
        <taxon>Parabasalia</taxon>
        <taxon>Tritrichomonadida</taxon>
        <taxon>Tritrichomonadidae</taxon>
        <taxon>Tritrichomonas</taxon>
    </lineage>
</organism>
<dbReference type="PROSITE" id="PS50089">
    <property type="entry name" value="ZF_RING_2"/>
    <property type="match status" value="1"/>
</dbReference>
<evidence type="ECO:0000313" key="5">
    <source>
        <dbReference type="Proteomes" id="UP001470230"/>
    </source>
</evidence>
<evidence type="ECO:0000256" key="1">
    <source>
        <dbReference type="PROSITE-ProRule" id="PRU00175"/>
    </source>
</evidence>
<evidence type="ECO:0000259" key="3">
    <source>
        <dbReference type="PROSITE" id="PS50089"/>
    </source>
</evidence>
<feature type="region of interest" description="Disordered" evidence="2">
    <location>
        <begin position="205"/>
        <end position="258"/>
    </location>
</feature>
<comment type="caution">
    <text evidence="4">The sequence shown here is derived from an EMBL/GenBank/DDBJ whole genome shotgun (WGS) entry which is preliminary data.</text>
</comment>
<dbReference type="InterPro" id="IPR001841">
    <property type="entry name" value="Znf_RING"/>
</dbReference>
<dbReference type="InterPro" id="IPR036322">
    <property type="entry name" value="WD40_repeat_dom_sf"/>
</dbReference>
<dbReference type="Gene3D" id="2.130.10.10">
    <property type="entry name" value="YVTN repeat-like/Quinoprotein amine dehydrogenase"/>
    <property type="match status" value="1"/>
</dbReference>
<sequence length="796" mass="88953">MSSFFTLVDLDSVQSRASRFKYTCCDLFRDYIAFGTSAGTIHIYKSPFNSPPIVISFSSLINAVILLVFSPNGKWLILGDAKGLHFIEDPLTSASLFFSIDMKGNQATSVQWICEPPPKINRNLPYVFAGDDAGSIWLIRHQNSDLFTTLPGGINQLSIIDDTKLLAATQKGPILISHVKIENKLSSSLNHISYITSAASTLSSLTSSVNNNNNNENNNSAHDHNNESNTNANDNSNDNSSAQSPDNVYGVHTTPIGRKSPTGDFGGLYANEYKAILLSRPDGKLSLASLEGKIKVTLKFAAEGLEINPENQISPDLHYLMLCPPFLISAGSHKLCYIIDLSPTPPKLVSVLPDFSDVIGFSSDKTRVLFLSPNKISLFSVCENPIVYVNYLIKKQMFIEAQETVIEQKIADESILAELKDKTDNHAFRDYVEKLELMNKPQPLSDVDSALFSEFLSVSIPTPEMMSKLYELRSLIVIDEQIKKKIEAYVINDPVGGIKWIDEIDPDYIVPIVNDREEAAQFVQKASKLGNSELCKMIAKLDSMPIEVCVANSPPLRAHNFTGERRKEFEKVLSEVDMFECNVEEPQLVDSLYFGEYTKITNRILQSKRKKANHSNVENKDVNNNQNNIENNNNEDNVKLEELDDDDVNSNEYESVIDLNQFSEDDFDITPEETHRLLQIYEWERQISECVAELRSKLEMFMISQGSKTIPPWLKSAIISEKNSAPQAPIDLKTLNESGPGNWGVVAHLTICPVCGMQHNLGESVTSVSVFPCSHMFHVACLHQRYCPICYSNCMQ</sequence>
<evidence type="ECO:0000256" key="2">
    <source>
        <dbReference type="SAM" id="MobiDB-lite"/>
    </source>
</evidence>
<gene>
    <name evidence="4" type="ORF">M9Y10_012186</name>
</gene>
<keyword evidence="1" id="KW-0479">Metal-binding</keyword>
<feature type="region of interest" description="Disordered" evidence="2">
    <location>
        <begin position="608"/>
        <end position="636"/>
    </location>
</feature>
<dbReference type="Proteomes" id="UP001470230">
    <property type="component" value="Unassembled WGS sequence"/>
</dbReference>
<dbReference type="EMBL" id="JAPFFF010000018">
    <property type="protein sequence ID" value="KAK8860521.1"/>
    <property type="molecule type" value="Genomic_DNA"/>
</dbReference>
<protein>
    <recommendedName>
        <fullName evidence="3">RING-type domain-containing protein</fullName>
    </recommendedName>
</protein>
<accession>A0ABR2IC12</accession>
<evidence type="ECO:0000313" key="4">
    <source>
        <dbReference type="EMBL" id="KAK8860521.1"/>
    </source>
</evidence>
<dbReference type="SMART" id="SM00184">
    <property type="entry name" value="RING"/>
    <property type="match status" value="1"/>
</dbReference>
<feature type="compositionally biased region" description="Low complexity" evidence="2">
    <location>
        <begin position="227"/>
        <end position="247"/>
    </location>
</feature>
<feature type="compositionally biased region" description="Low complexity" evidence="2">
    <location>
        <begin position="622"/>
        <end position="635"/>
    </location>
</feature>
<dbReference type="SUPFAM" id="SSF57850">
    <property type="entry name" value="RING/U-box"/>
    <property type="match status" value="1"/>
</dbReference>
<dbReference type="SUPFAM" id="SSF50978">
    <property type="entry name" value="WD40 repeat-like"/>
    <property type="match status" value="1"/>
</dbReference>
<keyword evidence="5" id="KW-1185">Reference proteome</keyword>